<evidence type="ECO:0000313" key="1">
    <source>
        <dbReference type="EMBL" id="PWF42473.1"/>
    </source>
</evidence>
<dbReference type="AlphaFoldDB" id="A0A2U2HEY9"/>
<protein>
    <submittedName>
        <fullName evidence="1">Uncharacterized protein</fullName>
    </submittedName>
</protein>
<proteinExistence type="predicted"/>
<dbReference type="RefSeq" id="WP_106759672.1">
    <property type="nucleotide sequence ID" value="NZ_PXWF02000297.1"/>
</dbReference>
<dbReference type="Proteomes" id="UP000241421">
    <property type="component" value="Unassembled WGS sequence"/>
</dbReference>
<sequence>MSCDKLGNMLLVKFSCVGAKDACLFMPATIVFWLLDNMPVNQNPNLRAPEVQPKITQDDWDSSQTARMLSAQCMQFPDALRMTCELVQRPDLTLLLNTSCIELMRRYMQVYSTELINLEN</sequence>
<comment type="caution">
    <text evidence="1">The sequence shown here is derived from an EMBL/GenBank/DDBJ whole genome shotgun (WGS) entry which is preliminary data.</text>
</comment>
<accession>A0A2U2HEY9</accession>
<dbReference type="OrthoDB" id="8756263at2"/>
<dbReference type="EMBL" id="PXWF02000297">
    <property type="protein sequence ID" value="PWF42473.1"/>
    <property type="molecule type" value="Genomic_DNA"/>
</dbReference>
<organism evidence="1 2">
    <name type="scientific">Massilia glaciei</name>
    <dbReference type="NCBI Taxonomy" id="1524097"/>
    <lineage>
        <taxon>Bacteria</taxon>
        <taxon>Pseudomonadati</taxon>
        <taxon>Pseudomonadota</taxon>
        <taxon>Betaproteobacteria</taxon>
        <taxon>Burkholderiales</taxon>
        <taxon>Oxalobacteraceae</taxon>
        <taxon>Telluria group</taxon>
        <taxon>Massilia</taxon>
    </lineage>
</organism>
<keyword evidence="2" id="KW-1185">Reference proteome</keyword>
<evidence type="ECO:0000313" key="2">
    <source>
        <dbReference type="Proteomes" id="UP000241421"/>
    </source>
</evidence>
<reference evidence="1 2" key="1">
    <citation type="submission" date="2018-04" db="EMBL/GenBank/DDBJ databases">
        <title>Massilia violaceinigra sp. nov., a novel purple-pigmented bacterium isolated from Tianshan glacier, Xinjiang, China.</title>
        <authorList>
            <person name="Wang H."/>
        </authorList>
    </citation>
    <scope>NUCLEOTIDE SEQUENCE [LARGE SCALE GENOMIC DNA]</scope>
    <source>
        <strain evidence="1 2">B448-2</strain>
    </source>
</reference>
<name>A0A2U2HEY9_9BURK</name>
<gene>
    <name evidence="1" type="ORF">C7C56_022890</name>
</gene>